<evidence type="ECO:0000313" key="2">
    <source>
        <dbReference type="EMBL" id="SDG08894.1"/>
    </source>
</evidence>
<name>A0A8G2EW15_9PROT</name>
<accession>A0A8G2EW15</accession>
<evidence type="ECO:0008006" key="4">
    <source>
        <dbReference type="Google" id="ProtNLM"/>
    </source>
</evidence>
<dbReference type="RefSeq" id="WP_051245139.1">
    <property type="nucleotide sequence ID" value="NZ_FNBW01000010.1"/>
</dbReference>
<protein>
    <recommendedName>
        <fullName evidence="4">HNH endonuclease</fullName>
    </recommendedName>
</protein>
<organism evidence="2 3">
    <name type="scientific">Thalassobaculum litoreum DSM 18839</name>
    <dbReference type="NCBI Taxonomy" id="1123362"/>
    <lineage>
        <taxon>Bacteria</taxon>
        <taxon>Pseudomonadati</taxon>
        <taxon>Pseudomonadota</taxon>
        <taxon>Alphaproteobacteria</taxon>
        <taxon>Rhodospirillales</taxon>
        <taxon>Thalassobaculaceae</taxon>
        <taxon>Thalassobaculum</taxon>
    </lineage>
</organism>
<proteinExistence type="predicted"/>
<dbReference type="EMBL" id="FNBW01000010">
    <property type="protein sequence ID" value="SDG08894.1"/>
    <property type="molecule type" value="Genomic_DNA"/>
</dbReference>
<dbReference type="Proteomes" id="UP000198615">
    <property type="component" value="Unassembled WGS sequence"/>
</dbReference>
<evidence type="ECO:0000313" key="3">
    <source>
        <dbReference type="Proteomes" id="UP000198615"/>
    </source>
</evidence>
<dbReference type="AlphaFoldDB" id="A0A8G2EW15"/>
<reference evidence="2 3" key="1">
    <citation type="submission" date="2016-10" db="EMBL/GenBank/DDBJ databases">
        <authorList>
            <person name="Varghese N."/>
            <person name="Submissions S."/>
        </authorList>
    </citation>
    <scope>NUCLEOTIDE SEQUENCE [LARGE SCALE GENOMIC DNA]</scope>
    <source>
        <strain evidence="2 3">DSM 18839</strain>
    </source>
</reference>
<evidence type="ECO:0000256" key="1">
    <source>
        <dbReference type="SAM" id="MobiDB-lite"/>
    </source>
</evidence>
<comment type="caution">
    <text evidence="2">The sequence shown here is derived from an EMBL/GenBank/DDBJ whole genome shotgun (WGS) entry which is preliminary data.</text>
</comment>
<gene>
    <name evidence="2" type="ORF">SAMN05660686_03312</name>
</gene>
<feature type="region of interest" description="Disordered" evidence="1">
    <location>
        <begin position="1"/>
        <end position="26"/>
    </location>
</feature>
<dbReference type="OrthoDB" id="7667044at2"/>
<keyword evidence="3" id="KW-1185">Reference proteome</keyword>
<sequence length="83" mass="9697">MVAGPSVDRHHWVPKSKGGRAAEPMHTVCHRKIHSVLDERTLARDYDTPEKLRAHPEIARFLVWLRGKPPTFTSRHRTARKRR</sequence>